<evidence type="ECO:0000313" key="3">
    <source>
        <dbReference type="Proteomes" id="UP000183275"/>
    </source>
</evidence>
<evidence type="ECO:0008006" key="4">
    <source>
        <dbReference type="Google" id="ProtNLM"/>
    </source>
</evidence>
<proteinExistence type="predicted"/>
<feature type="compositionally biased region" description="Polar residues" evidence="1">
    <location>
        <begin position="1"/>
        <end position="12"/>
    </location>
</feature>
<reference evidence="3" key="1">
    <citation type="submission" date="2016-10" db="EMBL/GenBank/DDBJ databases">
        <authorList>
            <person name="Varghese N."/>
        </authorList>
    </citation>
    <scope>NUCLEOTIDE SEQUENCE [LARGE SCALE GENOMIC DNA]</scope>
    <source>
        <strain evidence="3">CGMCC 1.12284</strain>
    </source>
</reference>
<dbReference type="EMBL" id="FOIS01000001">
    <property type="protein sequence ID" value="SEV79746.1"/>
    <property type="molecule type" value="Genomic_DNA"/>
</dbReference>
<feature type="compositionally biased region" description="Acidic residues" evidence="1">
    <location>
        <begin position="33"/>
        <end position="45"/>
    </location>
</feature>
<protein>
    <recommendedName>
        <fullName evidence="4">Small CPxCG-related zinc finger protein</fullName>
    </recommendedName>
</protein>
<dbReference type="eggNOG" id="arCOG11843">
    <property type="taxonomic scope" value="Archaea"/>
</dbReference>
<evidence type="ECO:0000313" key="2">
    <source>
        <dbReference type="EMBL" id="SEV79746.1"/>
    </source>
</evidence>
<dbReference type="OrthoDB" id="185851at2157"/>
<gene>
    <name evidence="2" type="ORF">SAMN05216285_0018</name>
</gene>
<dbReference type="RefSeq" id="WP_049991679.1">
    <property type="nucleotide sequence ID" value="NZ_FOIS01000001.1"/>
</dbReference>
<dbReference type="Proteomes" id="UP000183275">
    <property type="component" value="Unassembled WGS sequence"/>
</dbReference>
<accession>A0A1I0LWN2</accession>
<organism evidence="2 3">
    <name type="scientific">Natrinema salifodinae</name>
    <dbReference type="NCBI Taxonomy" id="1202768"/>
    <lineage>
        <taxon>Archaea</taxon>
        <taxon>Methanobacteriati</taxon>
        <taxon>Methanobacteriota</taxon>
        <taxon>Stenosarchaea group</taxon>
        <taxon>Halobacteria</taxon>
        <taxon>Halobacteriales</taxon>
        <taxon>Natrialbaceae</taxon>
        <taxon>Natrinema</taxon>
    </lineage>
</organism>
<keyword evidence="3" id="KW-1185">Reference proteome</keyword>
<dbReference type="AlphaFoldDB" id="A0A1I0LWN2"/>
<feature type="region of interest" description="Disordered" evidence="1">
    <location>
        <begin position="1"/>
        <end position="48"/>
    </location>
</feature>
<sequence length="90" mass="10001">MNIRQRSTSFSNRLREHVRSTLLEPTDARWDGPGDDQTADAEPEQEATASGNLFHCARCSVVYIAAEKQTCPECDGDVEQVRSTLACNQD</sequence>
<evidence type="ECO:0000256" key="1">
    <source>
        <dbReference type="SAM" id="MobiDB-lite"/>
    </source>
</evidence>
<name>A0A1I0LWN2_9EURY</name>